<dbReference type="EMBL" id="CP029190">
    <property type="protein sequence ID" value="QES47590.1"/>
    <property type="molecule type" value="Genomic_DNA"/>
</dbReference>
<dbReference type="AlphaFoldDB" id="A0A5P2CZ85"/>
<dbReference type="InterPro" id="IPR000253">
    <property type="entry name" value="FHA_dom"/>
</dbReference>
<dbReference type="InterPro" id="IPR050923">
    <property type="entry name" value="Cell_Proc_Reg/RNA_Proc"/>
</dbReference>
<evidence type="ECO:0000259" key="2">
    <source>
        <dbReference type="PROSITE" id="PS50006"/>
    </source>
</evidence>
<proteinExistence type="predicted"/>
<keyword evidence="1" id="KW-0597">Phosphoprotein</keyword>
<dbReference type="CDD" id="cd00060">
    <property type="entry name" value="FHA"/>
    <property type="match status" value="1"/>
</dbReference>
<evidence type="ECO:0000256" key="1">
    <source>
        <dbReference type="ARBA" id="ARBA00022553"/>
    </source>
</evidence>
<dbReference type="Pfam" id="PF00498">
    <property type="entry name" value="FHA"/>
    <property type="match status" value="1"/>
</dbReference>
<dbReference type="SUPFAM" id="SSF49879">
    <property type="entry name" value="SMAD/FHA domain"/>
    <property type="match status" value="1"/>
</dbReference>
<organism evidence="3 4">
    <name type="scientific">Streptomyces venezuelae</name>
    <dbReference type="NCBI Taxonomy" id="54571"/>
    <lineage>
        <taxon>Bacteria</taxon>
        <taxon>Bacillati</taxon>
        <taxon>Actinomycetota</taxon>
        <taxon>Actinomycetes</taxon>
        <taxon>Kitasatosporales</taxon>
        <taxon>Streptomycetaceae</taxon>
        <taxon>Streptomyces</taxon>
    </lineage>
</organism>
<dbReference type="Gene3D" id="2.60.200.20">
    <property type="match status" value="1"/>
</dbReference>
<reference evidence="3 4" key="1">
    <citation type="submission" date="2018-05" db="EMBL/GenBank/DDBJ databases">
        <title>Streptomyces venezuelae.</title>
        <authorList>
            <person name="Kim W."/>
            <person name="Lee N."/>
            <person name="Cho B.-K."/>
        </authorList>
    </citation>
    <scope>NUCLEOTIDE SEQUENCE [LARGE SCALE GENOMIC DNA]</scope>
    <source>
        <strain evidence="3 4">ATCC 21782</strain>
    </source>
</reference>
<dbReference type="OrthoDB" id="151099at2"/>
<name>A0A5P2CZ85_STRVZ</name>
<dbReference type="InterPro" id="IPR012551">
    <property type="entry name" value="DUF1707_SHOCT-like"/>
</dbReference>
<dbReference type="PANTHER" id="PTHR23308">
    <property type="entry name" value="NUCLEAR INHIBITOR OF PROTEIN PHOSPHATASE-1"/>
    <property type="match status" value="1"/>
</dbReference>
<dbReference type="PROSITE" id="PS50006">
    <property type="entry name" value="FHA_DOMAIN"/>
    <property type="match status" value="1"/>
</dbReference>
<dbReference type="Proteomes" id="UP000325211">
    <property type="component" value="Chromosome"/>
</dbReference>
<evidence type="ECO:0000313" key="4">
    <source>
        <dbReference type="Proteomes" id="UP000325211"/>
    </source>
</evidence>
<protein>
    <submittedName>
        <fullName evidence="3">Peptide-binding protein</fullName>
    </submittedName>
</protein>
<gene>
    <name evidence="3" type="ORF">DEJ50_06885</name>
</gene>
<sequence>MSTRAAACGAHTSNCTDGLLVVGGVGGAGGDRHSQPIIPGRAGQFWTLRPRRADNHPVTSSFEFPVHPVPPVHPALRLSDADRDRVLVQLREGAAEGKLSHDTFMRRMELALVARRSEDLAVLTADLAARPGEVAVPYRPYGDRSPHGEHGSWTGRLFGWVGRLSAVGVGVRRAWHAERLPKLLLPMAGGETLKIGRDPGNGLRLSHETVSRSHAELSLRDGLWVLRDLGSTNGTTVNGRRVLGSAVVRAGDQVAFGRMAFRLAAS</sequence>
<dbReference type="InterPro" id="IPR008984">
    <property type="entry name" value="SMAD_FHA_dom_sf"/>
</dbReference>
<accession>A0A5P2CZ85</accession>
<dbReference type="SMART" id="SM00240">
    <property type="entry name" value="FHA"/>
    <property type="match status" value="1"/>
</dbReference>
<feature type="domain" description="FHA" evidence="2">
    <location>
        <begin position="193"/>
        <end position="242"/>
    </location>
</feature>
<evidence type="ECO:0000313" key="3">
    <source>
        <dbReference type="EMBL" id="QES47590.1"/>
    </source>
</evidence>
<dbReference type="Pfam" id="PF08044">
    <property type="entry name" value="DUF1707"/>
    <property type="match status" value="1"/>
</dbReference>